<dbReference type="Gene3D" id="2.60.40.770">
    <property type="match status" value="1"/>
</dbReference>
<reference evidence="5 6" key="1">
    <citation type="journal article" date="2019" name="BMC Genomics">
        <title>New insights from Opisthorchis felineus genome: update on genomics of the epidemiologically important liver flukes.</title>
        <authorList>
            <person name="Ershov N.I."/>
            <person name="Mordvinov V.A."/>
            <person name="Prokhortchouk E.B."/>
            <person name="Pakharukova M.Y."/>
            <person name="Gunbin K.V."/>
            <person name="Ustyantsev K."/>
            <person name="Genaev M.A."/>
            <person name="Blinov A.G."/>
            <person name="Mazur A."/>
            <person name="Boulygina E."/>
            <person name="Tsygankova S."/>
            <person name="Khrameeva E."/>
            <person name="Chekanov N."/>
            <person name="Fan G."/>
            <person name="Xiao A."/>
            <person name="Zhang H."/>
            <person name="Xu X."/>
            <person name="Yang H."/>
            <person name="Solovyev V."/>
            <person name="Lee S.M."/>
            <person name="Liu X."/>
            <person name="Afonnikov D.A."/>
            <person name="Skryabin K.G."/>
        </authorList>
    </citation>
    <scope>NUCLEOTIDE SEQUENCE [LARGE SCALE GENOMIC DNA]</scope>
    <source>
        <strain evidence="5">AK-0245</strain>
        <tissue evidence="5">Whole organism</tissue>
    </source>
</reference>
<keyword evidence="3" id="KW-0964">Secreted</keyword>
<proteinExistence type="inferred from homology"/>
<evidence type="ECO:0000259" key="4">
    <source>
        <dbReference type="SMART" id="SM00737"/>
    </source>
</evidence>
<dbReference type="GO" id="GO:0005576">
    <property type="term" value="C:extracellular region"/>
    <property type="evidence" value="ECO:0007669"/>
    <property type="project" value="UniProtKB-SubCell"/>
</dbReference>
<comment type="subcellular location">
    <subcellularLocation>
        <location evidence="1">Secreted</location>
    </subcellularLocation>
</comment>
<dbReference type="PANTHER" id="PTHR11306:SF68">
    <property type="entry name" value="NPC INTRACELLULAR CHOLESTEROL TRANSPORTER 2"/>
    <property type="match status" value="1"/>
</dbReference>
<evidence type="ECO:0000313" key="5">
    <source>
        <dbReference type="EMBL" id="TGZ71696.1"/>
    </source>
</evidence>
<protein>
    <recommendedName>
        <fullName evidence="4">MD-2-related lipid-recognition domain-containing protein</fullName>
    </recommendedName>
</protein>
<dbReference type="InterPro" id="IPR014756">
    <property type="entry name" value="Ig_E-set"/>
</dbReference>
<dbReference type="EMBL" id="SJOL01004372">
    <property type="protein sequence ID" value="TGZ71696.1"/>
    <property type="molecule type" value="Genomic_DNA"/>
</dbReference>
<comment type="caution">
    <text evidence="5">The sequence shown here is derived from an EMBL/GenBank/DDBJ whole genome shotgun (WGS) entry which is preliminary data.</text>
</comment>
<name>A0A4S2M688_OPIFE</name>
<keyword evidence="6" id="KW-1185">Reference proteome</keyword>
<gene>
    <name evidence="5" type="ORF">CRM22_002501</name>
</gene>
<dbReference type="PANTHER" id="PTHR11306">
    <property type="entry name" value="NIEMANN PICK TYPE C2 PROTEIN NPC2-RELATED"/>
    <property type="match status" value="1"/>
</dbReference>
<evidence type="ECO:0000256" key="1">
    <source>
        <dbReference type="ARBA" id="ARBA00004613"/>
    </source>
</evidence>
<dbReference type="InterPro" id="IPR039670">
    <property type="entry name" value="NPC2-like"/>
</dbReference>
<dbReference type="GO" id="GO:0032934">
    <property type="term" value="F:sterol binding"/>
    <property type="evidence" value="ECO:0007669"/>
    <property type="project" value="InterPro"/>
</dbReference>
<sequence length="163" mass="17638">MNSKKVNMLLTSQTMKPFNVLMCGVAAFLAGVTDAVTFRDCGSEGARVTAVEITPCQIEPCVLRRGVEYVVRITFTASTNVNTRGFRAQGRVNFQPMLVPLPPNGVCTFVSPHCPIEAGESYTYSYSGAVPPDFSLGVTTLRWELLDGTGAPFVCIEIPVRVV</sequence>
<accession>A0A4S2M688</accession>
<evidence type="ECO:0000256" key="3">
    <source>
        <dbReference type="ARBA" id="ARBA00022525"/>
    </source>
</evidence>
<dbReference type="OrthoDB" id="6489092at2759"/>
<dbReference type="AlphaFoldDB" id="A0A4S2M688"/>
<feature type="domain" description="MD-2-related lipid-recognition" evidence="4">
    <location>
        <begin position="38"/>
        <end position="160"/>
    </location>
</feature>
<dbReference type="SUPFAM" id="SSF81296">
    <property type="entry name" value="E set domains"/>
    <property type="match status" value="1"/>
</dbReference>
<evidence type="ECO:0000313" key="6">
    <source>
        <dbReference type="Proteomes" id="UP000308267"/>
    </source>
</evidence>
<organism evidence="5 6">
    <name type="scientific">Opisthorchis felineus</name>
    <dbReference type="NCBI Taxonomy" id="147828"/>
    <lineage>
        <taxon>Eukaryota</taxon>
        <taxon>Metazoa</taxon>
        <taxon>Spiralia</taxon>
        <taxon>Lophotrochozoa</taxon>
        <taxon>Platyhelminthes</taxon>
        <taxon>Trematoda</taxon>
        <taxon>Digenea</taxon>
        <taxon>Opisthorchiida</taxon>
        <taxon>Opisthorchiata</taxon>
        <taxon>Opisthorchiidae</taxon>
        <taxon>Opisthorchis</taxon>
    </lineage>
</organism>
<dbReference type="SMART" id="SM00737">
    <property type="entry name" value="ML"/>
    <property type="match status" value="1"/>
</dbReference>
<dbReference type="GO" id="GO:0015918">
    <property type="term" value="P:sterol transport"/>
    <property type="evidence" value="ECO:0007669"/>
    <property type="project" value="InterPro"/>
</dbReference>
<comment type="similarity">
    <text evidence="2">Belongs to the NPC2 family.</text>
</comment>
<dbReference type="InterPro" id="IPR003172">
    <property type="entry name" value="ML_dom"/>
</dbReference>
<evidence type="ECO:0000256" key="2">
    <source>
        <dbReference type="ARBA" id="ARBA00006370"/>
    </source>
</evidence>
<dbReference type="FunFam" id="2.60.40.770:FF:000001">
    <property type="entry name" value="NPC intracellular cholesterol transporter 2"/>
    <property type="match status" value="1"/>
</dbReference>
<dbReference type="Proteomes" id="UP000308267">
    <property type="component" value="Unassembled WGS sequence"/>
</dbReference>
<dbReference type="Pfam" id="PF02221">
    <property type="entry name" value="E1_DerP2_DerF2"/>
    <property type="match status" value="1"/>
</dbReference>